<protein>
    <submittedName>
        <fullName evidence="1">Uncharacterized protein</fullName>
    </submittedName>
</protein>
<name>A0A843UBR2_COLES</name>
<dbReference type="EMBL" id="NMUH01000536">
    <property type="protein sequence ID" value="MQL80945.1"/>
    <property type="molecule type" value="Genomic_DNA"/>
</dbReference>
<sequence length="117" mass="12649">MGEAAVVPSMEFFGDLDFWWIVQRGNHVRTMLGAWACRRREGFGCSSASSTVACSALVVGGTDTSRRTGPQLVLFPVPHFRELGMESLKLDLPSVTVRLRGSSCALLSGLDTGVMNQ</sequence>
<gene>
    <name evidence="1" type="ORF">Taro_013398</name>
</gene>
<organism evidence="1 2">
    <name type="scientific">Colocasia esculenta</name>
    <name type="common">Wild taro</name>
    <name type="synonym">Arum esculentum</name>
    <dbReference type="NCBI Taxonomy" id="4460"/>
    <lineage>
        <taxon>Eukaryota</taxon>
        <taxon>Viridiplantae</taxon>
        <taxon>Streptophyta</taxon>
        <taxon>Embryophyta</taxon>
        <taxon>Tracheophyta</taxon>
        <taxon>Spermatophyta</taxon>
        <taxon>Magnoliopsida</taxon>
        <taxon>Liliopsida</taxon>
        <taxon>Araceae</taxon>
        <taxon>Aroideae</taxon>
        <taxon>Colocasieae</taxon>
        <taxon>Colocasia</taxon>
    </lineage>
</organism>
<accession>A0A843UBR2</accession>
<proteinExistence type="predicted"/>
<dbReference type="Proteomes" id="UP000652761">
    <property type="component" value="Unassembled WGS sequence"/>
</dbReference>
<comment type="caution">
    <text evidence="1">The sequence shown here is derived from an EMBL/GenBank/DDBJ whole genome shotgun (WGS) entry which is preliminary data.</text>
</comment>
<keyword evidence="2" id="KW-1185">Reference proteome</keyword>
<dbReference type="AlphaFoldDB" id="A0A843UBR2"/>
<evidence type="ECO:0000313" key="2">
    <source>
        <dbReference type="Proteomes" id="UP000652761"/>
    </source>
</evidence>
<reference evidence="1" key="1">
    <citation type="submission" date="2017-07" db="EMBL/GenBank/DDBJ databases">
        <title>Taro Niue Genome Assembly and Annotation.</title>
        <authorList>
            <person name="Atibalentja N."/>
            <person name="Keating K."/>
            <person name="Fields C.J."/>
        </authorList>
    </citation>
    <scope>NUCLEOTIDE SEQUENCE</scope>
    <source>
        <strain evidence="1">Niue_2</strain>
        <tissue evidence="1">Leaf</tissue>
    </source>
</reference>
<evidence type="ECO:0000313" key="1">
    <source>
        <dbReference type="EMBL" id="MQL80945.1"/>
    </source>
</evidence>